<keyword evidence="4" id="KW-1185">Reference proteome</keyword>
<dbReference type="Gene3D" id="3.40.630.190">
    <property type="entry name" value="LCP protein"/>
    <property type="match status" value="1"/>
</dbReference>
<comment type="similarity">
    <text evidence="1">Belongs to the LytR/CpsA/Psr (LCP) family.</text>
</comment>
<dbReference type="RefSeq" id="WP_104058219.1">
    <property type="nucleotide sequence ID" value="NZ_PREZ01000004.1"/>
</dbReference>
<dbReference type="InterPro" id="IPR050922">
    <property type="entry name" value="LytR/CpsA/Psr_CW_biosynth"/>
</dbReference>
<evidence type="ECO:0000313" key="3">
    <source>
        <dbReference type="EMBL" id="PPA70269.1"/>
    </source>
</evidence>
<protein>
    <submittedName>
        <fullName evidence="3">Transcriptional regulator</fullName>
    </submittedName>
</protein>
<dbReference type="NCBIfam" id="TIGR00350">
    <property type="entry name" value="lytR_cpsA_psr"/>
    <property type="match status" value="1"/>
</dbReference>
<dbReference type="InterPro" id="IPR004474">
    <property type="entry name" value="LytR_CpsA_psr"/>
</dbReference>
<feature type="domain" description="Cell envelope-related transcriptional attenuator" evidence="2">
    <location>
        <begin position="99"/>
        <end position="246"/>
    </location>
</feature>
<sequence>MNRSNYRKKTARKRMRKRFLLFMVLPLFILGGTAVVYGTHLFKQAESAVNDSYDNLNRESSELRENIPDPDFDNISILFMGVDASEKREENGFTSDNSRTDALVLATLNNKEKSINLLSIPRDTLAYIPHVDYKDKINHAHAFGGPQAAMESVESLLEVPVDYYVRMNFNAFIDVVNSLDGVKVNVPYELKEQDSRDKKNAIHLMPGIQTLDGEEALAFARTRHYDSDIERGKRQVEVIEAILDKSTSISSISKYSDVIQAVGQNLKTNLTFDEMKSFISYAANSELSVNNLSLYGEETYIEGIYYYRPDEYELWSLQEKLQVHLGLIESETTTDLSLDNQN</sequence>
<dbReference type="OrthoDB" id="27330at2"/>
<accession>A0A2S5GBA1</accession>
<gene>
    <name evidence="3" type="ORF">C4B60_11860</name>
</gene>
<dbReference type="PANTHER" id="PTHR33392:SF3">
    <property type="entry name" value="POLYISOPRENYL-TEICHOIC ACID--PEPTIDOGLYCAN TEICHOIC ACID TRANSFERASE TAGT"/>
    <property type="match status" value="1"/>
</dbReference>
<dbReference type="Proteomes" id="UP000239047">
    <property type="component" value="Unassembled WGS sequence"/>
</dbReference>
<name>A0A2S5GBA1_9BACL</name>
<proteinExistence type="inferred from homology"/>
<evidence type="ECO:0000259" key="2">
    <source>
        <dbReference type="Pfam" id="PF03816"/>
    </source>
</evidence>
<dbReference type="EMBL" id="PREZ01000004">
    <property type="protein sequence ID" value="PPA70269.1"/>
    <property type="molecule type" value="Genomic_DNA"/>
</dbReference>
<comment type="caution">
    <text evidence="3">The sequence shown here is derived from an EMBL/GenBank/DDBJ whole genome shotgun (WGS) entry which is preliminary data.</text>
</comment>
<organism evidence="3 4">
    <name type="scientific">Jeotgalibacillus proteolyticus</name>
    <dbReference type="NCBI Taxonomy" id="2082395"/>
    <lineage>
        <taxon>Bacteria</taxon>
        <taxon>Bacillati</taxon>
        <taxon>Bacillota</taxon>
        <taxon>Bacilli</taxon>
        <taxon>Bacillales</taxon>
        <taxon>Caryophanaceae</taxon>
        <taxon>Jeotgalibacillus</taxon>
    </lineage>
</organism>
<dbReference type="PANTHER" id="PTHR33392">
    <property type="entry name" value="POLYISOPRENYL-TEICHOIC ACID--PEPTIDOGLYCAN TEICHOIC ACID TRANSFERASE TAGU"/>
    <property type="match status" value="1"/>
</dbReference>
<evidence type="ECO:0000313" key="4">
    <source>
        <dbReference type="Proteomes" id="UP000239047"/>
    </source>
</evidence>
<dbReference type="AlphaFoldDB" id="A0A2S5GBA1"/>
<reference evidence="3 4" key="1">
    <citation type="submission" date="2018-02" db="EMBL/GenBank/DDBJ databases">
        <title>Jeotgalibacillus proteolyticum sp. nov. a protease producing bacterium isolated from ocean sediments of Laizhou Bay.</title>
        <authorList>
            <person name="Li Y."/>
        </authorList>
    </citation>
    <scope>NUCLEOTIDE SEQUENCE [LARGE SCALE GENOMIC DNA]</scope>
    <source>
        <strain evidence="3 4">22-7</strain>
    </source>
</reference>
<evidence type="ECO:0000256" key="1">
    <source>
        <dbReference type="ARBA" id="ARBA00006068"/>
    </source>
</evidence>
<dbReference type="Pfam" id="PF03816">
    <property type="entry name" value="LytR_cpsA_psr"/>
    <property type="match status" value="1"/>
</dbReference>